<evidence type="ECO:0000256" key="2">
    <source>
        <dbReference type="SAM" id="SignalP"/>
    </source>
</evidence>
<dbReference type="PANTHER" id="PTHR42928:SF5">
    <property type="entry name" value="BLR1237 PROTEIN"/>
    <property type="match status" value="1"/>
</dbReference>
<organism evidence="3 4">
    <name type="scientific">Aquincola tertiaricarbonis</name>
    <dbReference type="NCBI Taxonomy" id="391953"/>
    <lineage>
        <taxon>Bacteria</taxon>
        <taxon>Pseudomonadati</taxon>
        <taxon>Pseudomonadota</taxon>
        <taxon>Betaproteobacteria</taxon>
        <taxon>Burkholderiales</taxon>
        <taxon>Sphaerotilaceae</taxon>
        <taxon>Aquincola</taxon>
    </lineage>
</organism>
<accession>A0ABY4S6Y7</accession>
<feature type="signal peptide" evidence="2">
    <location>
        <begin position="1"/>
        <end position="26"/>
    </location>
</feature>
<reference evidence="3" key="1">
    <citation type="submission" date="2022-05" db="EMBL/GenBank/DDBJ databases">
        <title>An RpoN-dependent PEP-CTERM gene is involved in floc formation of an Aquincola tertiaricarbonis strain.</title>
        <authorList>
            <person name="Qiu D."/>
            <person name="Xia M."/>
        </authorList>
    </citation>
    <scope>NUCLEOTIDE SEQUENCE</scope>
    <source>
        <strain evidence="3">RN12</strain>
    </source>
</reference>
<comment type="similarity">
    <text evidence="1">Belongs to the UPF0065 (bug) family.</text>
</comment>
<dbReference type="Pfam" id="PF03401">
    <property type="entry name" value="TctC"/>
    <property type="match status" value="1"/>
</dbReference>
<protein>
    <submittedName>
        <fullName evidence="3">Tripartite tricarboxylate transporter substrate binding protein</fullName>
    </submittedName>
</protein>
<dbReference type="Gene3D" id="3.40.190.10">
    <property type="entry name" value="Periplasmic binding protein-like II"/>
    <property type="match status" value="1"/>
</dbReference>
<dbReference type="RefSeq" id="WP_250195723.1">
    <property type="nucleotide sequence ID" value="NZ_CP097635.1"/>
</dbReference>
<dbReference type="PIRSF" id="PIRSF017082">
    <property type="entry name" value="YflP"/>
    <property type="match status" value="1"/>
</dbReference>
<keyword evidence="4" id="KW-1185">Reference proteome</keyword>
<keyword evidence="2" id="KW-0732">Signal</keyword>
<dbReference type="Gene3D" id="3.40.190.150">
    <property type="entry name" value="Bordetella uptake gene, domain 1"/>
    <property type="match status" value="1"/>
</dbReference>
<evidence type="ECO:0000256" key="1">
    <source>
        <dbReference type="ARBA" id="ARBA00006987"/>
    </source>
</evidence>
<dbReference type="InterPro" id="IPR042100">
    <property type="entry name" value="Bug_dom1"/>
</dbReference>
<sequence length="324" mass="33542">MLKNRRSACLALAAAGAWLVAPAVQAQAWPAKPIRLVVPYSAGGPTDAIARLVARQLGTALGQTVVVDNKAGAGGTIGMTDLVRSAPDGYTFALIAPGPLAGMPNLMKLPYATTDVQYLTLVARIPSVIVAGKDVGASTLPELIKAAKAAPGKFNYSSAGPGTTPHIGFELLKQQAGIDVQHVPYKGAAPAVTAVLGGEVQFAMVDLLPVLPHVKSGGLKILAVAGAQRAPQAPQVPTTQELGLPGVKMDTLYGVVAPKGLPAEVQKKFRDAVVAAVNAPDFKAQLLEQGAVAMTSTPDEYRALMQAESDKWREVVSKGHITLE</sequence>
<gene>
    <name evidence="3" type="ORF">MW290_02380</name>
</gene>
<feature type="chain" id="PRO_5046761220" evidence="2">
    <location>
        <begin position="27"/>
        <end position="324"/>
    </location>
</feature>
<evidence type="ECO:0000313" key="4">
    <source>
        <dbReference type="Proteomes" id="UP001056201"/>
    </source>
</evidence>
<dbReference type="Proteomes" id="UP001056201">
    <property type="component" value="Chromosome 1"/>
</dbReference>
<evidence type="ECO:0000313" key="3">
    <source>
        <dbReference type="EMBL" id="URI07488.1"/>
    </source>
</evidence>
<proteinExistence type="inferred from homology"/>
<dbReference type="InterPro" id="IPR005064">
    <property type="entry name" value="BUG"/>
</dbReference>
<dbReference type="PANTHER" id="PTHR42928">
    <property type="entry name" value="TRICARBOXYLATE-BINDING PROTEIN"/>
    <property type="match status" value="1"/>
</dbReference>
<dbReference type="EMBL" id="CP097635">
    <property type="protein sequence ID" value="URI07488.1"/>
    <property type="molecule type" value="Genomic_DNA"/>
</dbReference>
<dbReference type="SUPFAM" id="SSF53850">
    <property type="entry name" value="Periplasmic binding protein-like II"/>
    <property type="match status" value="1"/>
</dbReference>
<dbReference type="CDD" id="cd07012">
    <property type="entry name" value="PBP2_Bug_TTT"/>
    <property type="match status" value="1"/>
</dbReference>
<name>A0ABY4S6Y7_AQUTE</name>